<dbReference type="HOGENOM" id="CLU_027070_7_1_9"/>
<evidence type="ECO:0000256" key="6">
    <source>
        <dbReference type="ARBA" id="ARBA00023316"/>
    </source>
</evidence>
<evidence type="ECO:0000256" key="7">
    <source>
        <dbReference type="PIRSR" id="PIRSR618044-1"/>
    </source>
</evidence>
<feature type="domain" description="Peptidase S11 D-alanyl-D-alanine carboxypeptidase A N-terminal" evidence="12">
    <location>
        <begin position="32"/>
        <end position="265"/>
    </location>
</feature>
<evidence type="ECO:0000256" key="3">
    <source>
        <dbReference type="ARBA" id="ARBA00022801"/>
    </source>
</evidence>
<comment type="similarity">
    <text evidence="1 9">Belongs to the peptidase S11 family.</text>
</comment>
<keyword evidence="2 11" id="KW-0732">Signal</keyword>
<feature type="transmembrane region" description="Helical" evidence="10">
    <location>
        <begin position="406"/>
        <end position="429"/>
    </location>
</feature>
<dbReference type="EMBL" id="ABWN01000020">
    <property type="protein sequence ID" value="EFF69154.1"/>
    <property type="molecule type" value="Genomic_DNA"/>
</dbReference>
<sequence length="443" mass="48761">MKKIIASTLTFIYIMCHLSLCRAADNNDILPEFPDIKSQYIVLMDADSGEVLYQRNMDKKCYPASTTKMMTALLTIENTSMSDVVTYSKAAVDSVSPGDANVGIAVGEQLTVEQSLYCLMLRSANDVAYGLAEYVGGTASGFASMMNDKAAALGAVSTHFSNPSGLTNEFHYSTPYDMALIGRACFNNKTLVNIMSYTGVYKIGKTNTNNNIRYYTHRFQMLKGGEYEYRYSKGGKTGYTDAAGNCLVSFAEKDGIRLVCSVMNSTASGRYTDSIALFDYYLNNYRKCYLDDNNMSSSSFGLDALDITYKMTSTNGYSIEFDDGAYILVPSNASISDLTKIVTYADNAAYSGKSGGFACISFYYKNLPLGNSTIYIKDNKNSSVTPGTNGVMTEETHITINKDKTIYINIFVLIGAVAGLSLIIVPVVIRVKNRRRHRRGFHF</sequence>
<keyword evidence="14" id="KW-1185">Reference proteome</keyword>
<evidence type="ECO:0000313" key="14">
    <source>
        <dbReference type="Proteomes" id="UP000006238"/>
    </source>
</evidence>
<dbReference type="Proteomes" id="UP000006238">
    <property type="component" value="Unassembled WGS sequence"/>
</dbReference>
<dbReference type="GO" id="GO:0009002">
    <property type="term" value="F:serine-type D-Ala-D-Ala carboxypeptidase activity"/>
    <property type="evidence" value="ECO:0007669"/>
    <property type="project" value="InterPro"/>
</dbReference>
<comment type="caution">
    <text evidence="13">The sequence shown here is derived from an EMBL/GenBank/DDBJ whole genome shotgun (WGS) entry which is preliminary data.</text>
</comment>
<evidence type="ECO:0000256" key="5">
    <source>
        <dbReference type="ARBA" id="ARBA00022984"/>
    </source>
</evidence>
<feature type="chain" id="PRO_5003062523" evidence="11">
    <location>
        <begin position="24"/>
        <end position="443"/>
    </location>
</feature>
<name>D4RXS2_9FIRM</name>
<dbReference type="InterPro" id="IPR018044">
    <property type="entry name" value="Peptidase_S11"/>
</dbReference>
<dbReference type="RefSeq" id="WP_005601603.1">
    <property type="nucleotide sequence ID" value="NZ_GG663520.1"/>
</dbReference>
<organism evidence="13 14">
    <name type="scientific">Eshraghiella crossota DSM 2876</name>
    <dbReference type="NCBI Taxonomy" id="511680"/>
    <lineage>
        <taxon>Bacteria</taxon>
        <taxon>Bacillati</taxon>
        <taxon>Bacillota</taxon>
        <taxon>Clostridia</taxon>
        <taxon>Lachnospirales</taxon>
        <taxon>Lachnospiraceae</taxon>
        <taxon>Eshraghiella</taxon>
    </lineage>
</organism>
<keyword evidence="13" id="KW-0121">Carboxypeptidase</keyword>
<evidence type="ECO:0000256" key="4">
    <source>
        <dbReference type="ARBA" id="ARBA00022960"/>
    </source>
</evidence>
<evidence type="ECO:0000256" key="1">
    <source>
        <dbReference type="ARBA" id="ARBA00007164"/>
    </source>
</evidence>
<dbReference type="InterPro" id="IPR012338">
    <property type="entry name" value="Beta-lactam/transpept-like"/>
</dbReference>
<dbReference type="AlphaFoldDB" id="D4RXS2"/>
<dbReference type="SUPFAM" id="SSF56601">
    <property type="entry name" value="beta-lactamase/transpeptidase-like"/>
    <property type="match status" value="1"/>
</dbReference>
<evidence type="ECO:0000259" key="12">
    <source>
        <dbReference type="Pfam" id="PF00768"/>
    </source>
</evidence>
<keyword evidence="13" id="KW-0645">Protease</keyword>
<dbReference type="GO" id="GO:0009252">
    <property type="term" value="P:peptidoglycan biosynthetic process"/>
    <property type="evidence" value="ECO:0007669"/>
    <property type="project" value="UniProtKB-KW"/>
</dbReference>
<reference evidence="13 14" key="1">
    <citation type="submission" date="2010-02" db="EMBL/GenBank/DDBJ databases">
        <authorList>
            <person name="Weinstock G."/>
            <person name="Sodergren E."/>
            <person name="Clifton S."/>
            <person name="Fulton L."/>
            <person name="Fulton B."/>
            <person name="Courtney L."/>
            <person name="Fronick C."/>
            <person name="Harrison M."/>
            <person name="Strong C."/>
            <person name="Farmer C."/>
            <person name="Delahaunty K."/>
            <person name="Markovic C."/>
            <person name="Hall O."/>
            <person name="Minx P."/>
            <person name="Tomlinson C."/>
            <person name="Mitreva M."/>
            <person name="Nelson J."/>
            <person name="Hou S."/>
            <person name="Wollam A."/>
            <person name="Pepin K.H."/>
            <person name="Johnson M."/>
            <person name="Bhonagiri V."/>
            <person name="Zhang X."/>
            <person name="Suruliraj S."/>
            <person name="Warren W."/>
            <person name="Chinwalla A."/>
            <person name="Mardis E.R."/>
            <person name="Wilson R.K."/>
        </authorList>
    </citation>
    <scope>NUCLEOTIDE SEQUENCE [LARGE SCALE GENOMIC DNA]</scope>
    <source>
        <strain evidence="13 14">DSM 2876</strain>
    </source>
</reference>
<evidence type="ECO:0000313" key="13">
    <source>
        <dbReference type="EMBL" id="EFF69154.1"/>
    </source>
</evidence>
<dbReference type="PRINTS" id="PR00725">
    <property type="entry name" value="DADACBPTASE1"/>
</dbReference>
<dbReference type="InterPro" id="IPR001967">
    <property type="entry name" value="Peptidase_S11_N"/>
</dbReference>
<keyword evidence="6" id="KW-0961">Cell wall biogenesis/degradation</keyword>
<feature type="binding site" evidence="8">
    <location>
        <position position="236"/>
    </location>
    <ligand>
        <name>substrate</name>
    </ligand>
</feature>
<dbReference type="Pfam" id="PF00768">
    <property type="entry name" value="Peptidase_S11"/>
    <property type="match status" value="1"/>
</dbReference>
<evidence type="ECO:0000256" key="10">
    <source>
        <dbReference type="SAM" id="Phobius"/>
    </source>
</evidence>
<keyword evidence="4" id="KW-0133">Cell shape</keyword>
<keyword evidence="5" id="KW-0573">Peptidoglycan synthesis</keyword>
<evidence type="ECO:0000256" key="2">
    <source>
        <dbReference type="ARBA" id="ARBA00022729"/>
    </source>
</evidence>
<dbReference type="GO" id="GO:0006508">
    <property type="term" value="P:proteolysis"/>
    <property type="evidence" value="ECO:0007669"/>
    <property type="project" value="InterPro"/>
</dbReference>
<keyword evidence="10" id="KW-1133">Transmembrane helix</keyword>
<feature type="signal peptide" evidence="11">
    <location>
        <begin position="1"/>
        <end position="23"/>
    </location>
</feature>
<evidence type="ECO:0000256" key="9">
    <source>
        <dbReference type="RuleBase" id="RU004016"/>
    </source>
</evidence>
<protein>
    <submittedName>
        <fullName evidence="13">Serine-type D-Ala-D-Ala carboxypeptidase</fullName>
    </submittedName>
</protein>
<proteinExistence type="inferred from homology"/>
<feature type="active site" description="Proton acceptor" evidence="7">
    <location>
        <position position="68"/>
    </location>
</feature>
<keyword evidence="10" id="KW-0812">Transmembrane</keyword>
<accession>D4RXS2</accession>
<evidence type="ECO:0000256" key="8">
    <source>
        <dbReference type="PIRSR" id="PIRSR618044-2"/>
    </source>
</evidence>
<dbReference type="GeneID" id="98919422"/>
<dbReference type="Gene3D" id="3.40.710.10">
    <property type="entry name" value="DD-peptidase/beta-lactamase superfamily"/>
    <property type="match status" value="1"/>
</dbReference>
<feature type="active site" description="Acyl-ester intermediate" evidence="7">
    <location>
        <position position="65"/>
    </location>
</feature>
<keyword evidence="10" id="KW-0472">Membrane</keyword>
<gene>
    <name evidence="13" type="ORF">BUTYVIB_00624</name>
</gene>
<keyword evidence="3" id="KW-0378">Hydrolase</keyword>
<dbReference type="PANTHER" id="PTHR21581">
    <property type="entry name" value="D-ALANYL-D-ALANINE CARBOXYPEPTIDASE"/>
    <property type="match status" value="1"/>
</dbReference>
<dbReference type="GO" id="GO:0008360">
    <property type="term" value="P:regulation of cell shape"/>
    <property type="evidence" value="ECO:0007669"/>
    <property type="project" value="UniProtKB-KW"/>
</dbReference>
<evidence type="ECO:0000256" key="11">
    <source>
        <dbReference type="SAM" id="SignalP"/>
    </source>
</evidence>
<dbReference type="PANTHER" id="PTHR21581:SF6">
    <property type="entry name" value="TRAFFICKING PROTEIN PARTICLE COMPLEX SUBUNIT 12"/>
    <property type="match status" value="1"/>
</dbReference>
<feature type="active site" evidence="7">
    <location>
        <position position="123"/>
    </location>
</feature>
<dbReference type="eggNOG" id="COG1686">
    <property type="taxonomic scope" value="Bacteria"/>
</dbReference>
<dbReference type="GO" id="GO:0071555">
    <property type="term" value="P:cell wall organization"/>
    <property type="evidence" value="ECO:0007669"/>
    <property type="project" value="UniProtKB-KW"/>
</dbReference>